<name>A0A0G0VRY9_UNCKA</name>
<comment type="caution">
    <text evidence="1">The sequence shown here is derived from an EMBL/GenBank/DDBJ whole genome shotgun (WGS) entry which is preliminary data.</text>
</comment>
<protein>
    <submittedName>
        <fullName evidence="1">Uncharacterized protein</fullName>
    </submittedName>
</protein>
<reference evidence="1 2" key="1">
    <citation type="journal article" date="2015" name="Nature">
        <title>rRNA introns, odd ribosomes, and small enigmatic genomes across a large radiation of phyla.</title>
        <authorList>
            <person name="Brown C.T."/>
            <person name="Hug L.A."/>
            <person name="Thomas B.C."/>
            <person name="Sharon I."/>
            <person name="Castelle C.J."/>
            <person name="Singh A."/>
            <person name="Wilkins M.J."/>
            <person name="Williams K.H."/>
            <person name="Banfield J.F."/>
        </authorList>
    </citation>
    <scope>NUCLEOTIDE SEQUENCE [LARGE SCALE GENOMIC DNA]</scope>
</reference>
<dbReference type="Proteomes" id="UP000033947">
    <property type="component" value="Unassembled WGS sequence"/>
</dbReference>
<accession>A0A0G0VRY9</accession>
<evidence type="ECO:0000313" key="1">
    <source>
        <dbReference type="EMBL" id="KKS03629.1"/>
    </source>
</evidence>
<dbReference type="EMBL" id="LCBB01000001">
    <property type="protein sequence ID" value="KKS03629.1"/>
    <property type="molecule type" value="Genomic_DNA"/>
</dbReference>
<organism evidence="1 2">
    <name type="scientific">candidate division WWE3 bacterium GW2011_GWC2_41_23</name>
    <dbReference type="NCBI Taxonomy" id="1619123"/>
    <lineage>
        <taxon>Bacteria</taxon>
        <taxon>Katanobacteria</taxon>
    </lineage>
</organism>
<dbReference type="AlphaFoldDB" id="A0A0G0VRY9"/>
<evidence type="ECO:0000313" key="2">
    <source>
        <dbReference type="Proteomes" id="UP000033947"/>
    </source>
</evidence>
<proteinExistence type="predicted"/>
<sequence>MKKRGIYVLTCIFLLLVFFDIKLGVPIALEFIYGTPVSIERSVSAGSLENTATPTPFQPVWNTPVPTIAEVVIQPTLTLPTPTPEIQPEPSLPENPYDVGNVLFDESDTIEIWFYPVSDDPFPVTFVPIIPVDGPDTYKPGIHKAGVWADDFGNISINPHSGCFKYSKEYIELEGEYLRRFLEGGKCNDVRTNYSDEQMSAQVEELKKAPVVMSQNGNSVNLSVIAGGVIKNENLDSVKSLNPIELAALIGVTLDGSDRSIVIITSGRNLSHNPWYSAERLIIVLQ</sequence>
<gene>
    <name evidence="1" type="ORF">UU55_C0001G0090</name>
</gene>